<sequence>MLFIDLTDYAVVTRHTKIFATMIYSKNNIEVKCPLLLGVSNNRGHFKVHILNNVILIRP</sequence>
<accession>A0A917LJF9</accession>
<evidence type="ECO:0000313" key="1">
    <source>
        <dbReference type="EMBL" id="GGG31444.1"/>
    </source>
</evidence>
<evidence type="ECO:0000313" key="2">
    <source>
        <dbReference type="Proteomes" id="UP000616608"/>
    </source>
</evidence>
<gene>
    <name evidence="1" type="ORF">GCM10007425_27550</name>
</gene>
<dbReference type="EMBL" id="BMJT01000011">
    <property type="protein sequence ID" value="GGG31444.1"/>
    <property type="molecule type" value="Genomic_DNA"/>
</dbReference>
<organism evidence="1 2">
    <name type="scientific">Lysinibacillus alkalisoli</name>
    <dbReference type="NCBI Taxonomy" id="1911548"/>
    <lineage>
        <taxon>Bacteria</taxon>
        <taxon>Bacillati</taxon>
        <taxon>Bacillota</taxon>
        <taxon>Bacilli</taxon>
        <taxon>Bacillales</taxon>
        <taxon>Bacillaceae</taxon>
        <taxon>Lysinibacillus</taxon>
    </lineage>
</organism>
<proteinExistence type="predicted"/>
<dbReference type="AlphaFoldDB" id="A0A917LJF9"/>
<reference evidence="1" key="2">
    <citation type="submission" date="2020-09" db="EMBL/GenBank/DDBJ databases">
        <authorList>
            <person name="Sun Q."/>
            <person name="Zhou Y."/>
        </authorList>
    </citation>
    <scope>NUCLEOTIDE SEQUENCE</scope>
    <source>
        <strain evidence="1">CGMCC 1.15760</strain>
    </source>
</reference>
<dbReference type="Proteomes" id="UP000616608">
    <property type="component" value="Unassembled WGS sequence"/>
</dbReference>
<protein>
    <submittedName>
        <fullName evidence="1">Uncharacterized protein</fullName>
    </submittedName>
</protein>
<name>A0A917LJF9_9BACI</name>
<comment type="caution">
    <text evidence="1">The sequence shown here is derived from an EMBL/GenBank/DDBJ whole genome shotgun (WGS) entry which is preliminary data.</text>
</comment>
<keyword evidence="2" id="KW-1185">Reference proteome</keyword>
<reference evidence="1" key="1">
    <citation type="journal article" date="2014" name="Int. J. Syst. Evol. Microbiol.">
        <title>Complete genome sequence of Corynebacterium casei LMG S-19264T (=DSM 44701T), isolated from a smear-ripened cheese.</title>
        <authorList>
            <consortium name="US DOE Joint Genome Institute (JGI-PGF)"/>
            <person name="Walter F."/>
            <person name="Albersmeier A."/>
            <person name="Kalinowski J."/>
            <person name="Ruckert C."/>
        </authorList>
    </citation>
    <scope>NUCLEOTIDE SEQUENCE</scope>
    <source>
        <strain evidence="1">CGMCC 1.15760</strain>
    </source>
</reference>